<name>I3EJS9_NEMP3</name>
<evidence type="ECO:0000256" key="1">
    <source>
        <dbReference type="SAM" id="MobiDB-lite"/>
    </source>
</evidence>
<dbReference type="Proteomes" id="UP000002872">
    <property type="component" value="Unassembled WGS sequence"/>
</dbReference>
<sequence>MKKARAERDALFEFDAPQMKDFMKKEYQTQKRVIENLLETRGNPGVPQDPSKEVKKKSVKVLKPAPRKTFFSEIFKKTSTVHKPEIITDIPVPEEDFNESVDDGWFKKKENELEVFSDISVKGVHIQESNVLTTDLFMSDEEVDILPQLKVMATPPIKKMKRDVLHSAEFSHEDIEELTRSFKEAVNE</sequence>
<evidence type="ECO:0000313" key="2">
    <source>
        <dbReference type="EMBL" id="EIJ89476.1"/>
    </source>
</evidence>
<reference evidence="2" key="1">
    <citation type="submission" date="2011-01" db="EMBL/GenBank/DDBJ databases">
        <title>The Genome Sequence of Nematocida parisii strain ERTm3.</title>
        <authorList>
            <consortium name="The Broad Institute Genome Sequencing Platform"/>
            <consortium name="The Broad Institute Genome Sequencing Center for Infectious Disease"/>
            <person name="Cuomo C."/>
            <person name="Troemel E."/>
            <person name="Young S.K."/>
            <person name="Zeng Q."/>
            <person name="Gargeya S."/>
            <person name="Fitzgerald M."/>
            <person name="Haas B."/>
            <person name="Abouelleil A."/>
            <person name="Alvarado L."/>
            <person name="Arachchi H.M."/>
            <person name="Berlin A."/>
            <person name="Chapman S.B."/>
            <person name="Gearin G."/>
            <person name="Goldberg J."/>
            <person name="Griggs A."/>
            <person name="Gujja S."/>
            <person name="Hansen M."/>
            <person name="Heiman D."/>
            <person name="Howarth C."/>
            <person name="Larimer J."/>
            <person name="Lui A."/>
            <person name="MacDonald P.J.P."/>
            <person name="McCowen C."/>
            <person name="Montmayeur A."/>
            <person name="Murphy C."/>
            <person name="Neiman D."/>
            <person name="Pearson M."/>
            <person name="Priest M."/>
            <person name="Roberts A."/>
            <person name="Saif S."/>
            <person name="Shea T."/>
            <person name="Sisk P."/>
            <person name="Stolte C."/>
            <person name="Sykes S."/>
            <person name="Wortman J."/>
            <person name="Nusbaum C."/>
            <person name="Birren B."/>
        </authorList>
    </citation>
    <scope>NUCLEOTIDE SEQUENCE</scope>
    <source>
        <strain evidence="2">ERTm3</strain>
    </source>
</reference>
<proteinExistence type="predicted"/>
<gene>
    <name evidence="2" type="ORF">NEQG_00246</name>
</gene>
<organism evidence="2 3">
    <name type="scientific">Nematocida parisii (strain ERTm3)</name>
    <name type="common">Nematode killer fungus</name>
    <dbReference type="NCBI Taxonomy" id="935791"/>
    <lineage>
        <taxon>Eukaryota</taxon>
        <taxon>Fungi</taxon>
        <taxon>Fungi incertae sedis</taxon>
        <taxon>Microsporidia</taxon>
        <taxon>Nematocida</taxon>
    </lineage>
</organism>
<dbReference type="InParanoid" id="I3EJS9"/>
<feature type="non-terminal residue" evidence="2">
    <location>
        <position position="1"/>
    </location>
</feature>
<dbReference type="OrthoDB" id="2189263at2759"/>
<dbReference type="VEuPathDB" id="MicrosporidiaDB:NEQG_00246"/>
<protein>
    <submittedName>
        <fullName evidence="2">Uncharacterized protein</fullName>
    </submittedName>
</protein>
<dbReference type="OMA" id="PEENNDM"/>
<keyword evidence="3" id="KW-1185">Reference proteome</keyword>
<feature type="region of interest" description="Disordered" evidence="1">
    <location>
        <begin position="38"/>
        <end position="58"/>
    </location>
</feature>
<accession>I3EJS9</accession>
<dbReference type="AlphaFoldDB" id="I3EJS9"/>
<dbReference type="EMBL" id="GL870876">
    <property type="protein sequence ID" value="EIJ89476.1"/>
    <property type="molecule type" value="Genomic_DNA"/>
</dbReference>
<dbReference type="HOGENOM" id="CLU_1441419_0_0_1"/>
<evidence type="ECO:0000313" key="3">
    <source>
        <dbReference type="Proteomes" id="UP000002872"/>
    </source>
</evidence>